<dbReference type="Proteomes" id="UP000285864">
    <property type="component" value="Unassembled WGS sequence"/>
</dbReference>
<feature type="domain" description="EamA" evidence="7">
    <location>
        <begin position="9"/>
        <end position="141"/>
    </location>
</feature>
<feature type="transmembrane region" description="Helical" evidence="6">
    <location>
        <begin position="127"/>
        <end position="150"/>
    </location>
</feature>
<feature type="transmembrane region" description="Helical" evidence="6">
    <location>
        <begin position="217"/>
        <end position="239"/>
    </location>
</feature>
<evidence type="ECO:0000256" key="2">
    <source>
        <dbReference type="ARBA" id="ARBA00022475"/>
    </source>
</evidence>
<dbReference type="InterPro" id="IPR037185">
    <property type="entry name" value="EmrE-like"/>
</dbReference>
<protein>
    <submittedName>
        <fullName evidence="8">DMT family transporter</fullName>
    </submittedName>
</protein>
<feature type="transmembrane region" description="Helical" evidence="6">
    <location>
        <begin position="188"/>
        <end position="205"/>
    </location>
</feature>
<feature type="transmembrane region" description="Helical" evidence="6">
    <location>
        <begin position="156"/>
        <end position="176"/>
    </location>
</feature>
<evidence type="ECO:0000256" key="4">
    <source>
        <dbReference type="ARBA" id="ARBA00022989"/>
    </source>
</evidence>
<evidence type="ECO:0000313" key="8">
    <source>
        <dbReference type="EMBL" id="RGR92122.1"/>
    </source>
</evidence>
<name>A0A412GBF0_9BACT</name>
<dbReference type="PANTHER" id="PTHR32322">
    <property type="entry name" value="INNER MEMBRANE TRANSPORTER"/>
    <property type="match status" value="1"/>
</dbReference>
<feature type="transmembrane region" description="Helical" evidence="6">
    <location>
        <begin position="273"/>
        <end position="290"/>
    </location>
</feature>
<evidence type="ECO:0000256" key="3">
    <source>
        <dbReference type="ARBA" id="ARBA00022692"/>
    </source>
</evidence>
<reference evidence="8 9" key="1">
    <citation type="submission" date="2018-08" db="EMBL/GenBank/DDBJ databases">
        <title>A genome reference for cultivated species of the human gut microbiota.</title>
        <authorList>
            <person name="Zou Y."/>
            <person name="Xue W."/>
            <person name="Luo G."/>
        </authorList>
    </citation>
    <scope>NUCLEOTIDE SEQUENCE [LARGE SCALE GENOMIC DNA]</scope>
    <source>
        <strain evidence="8 9">AF24-2</strain>
    </source>
</reference>
<dbReference type="EMBL" id="QRUU01000078">
    <property type="protein sequence ID" value="RGR92122.1"/>
    <property type="molecule type" value="Genomic_DNA"/>
</dbReference>
<feature type="transmembrane region" description="Helical" evidence="6">
    <location>
        <begin position="97"/>
        <end position="115"/>
    </location>
</feature>
<dbReference type="RefSeq" id="WP_118485191.1">
    <property type="nucleotide sequence ID" value="NZ_CAUDVR010000039.1"/>
</dbReference>
<dbReference type="Pfam" id="PF00892">
    <property type="entry name" value="EamA"/>
    <property type="match status" value="2"/>
</dbReference>
<keyword evidence="2" id="KW-1003">Cell membrane</keyword>
<keyword evidence="3 6" id="KW-0812">Transmembrane</keyword>
<dbReference type="GO" id="GO:0005886">
    <property type="term" value="C:plasma membrane"/>
    <property type="evidence" value="ECO:0007669"/>
    <property type="project" value="UniProtKB-SubCell"/>
</dbReference>
<dbReference type="AlphaFoldDB" id="A0A412GBF0"/>
<organism evidence="8 9">
    <name type="scientific">Phocaeicola coprocola</name>
    <dbReference type="NCBI Taxonomy" id="310298"/>
    <lineage>
        <taxon>Bacteria</taxon>
        <taxon>Pseudomonadati</taxon>
        <taxon>Bacteroidota</taxon>
        <taxon>Bacteroidia</taxon>
        <taxon>Bacteroidales</taxon>
        <taxon>Bacteroidaceae</taxon>
        <taxon>Phocaeicola</taxon>
    </lineage>
</organism>
<keyword evidence="4 6" id="KW-1133">Transmembrane helix</keyword>
<feature type="transmembrane region" description="Helical" evidence="6">
    <location>
        <begin position="37"/>
        <end position="56"/>
    </location>
</feature>
<accession>A0A412GBF0</accession>
<dbReference type="SUPFAM" id="SSF103481">
    <property type="entry name" value="Multidrug resistance efflux transporter EmrE"/>
    <property type="match status" value="2"/>
</dbReference>
<evidence type="ECO:0000256" key="1">
    <source>
        <dbReference type="ARBA" id="ARBA00004651"/>
    </source>
</evidence>
<evidence type="ECO:0000313" key="9">
    <source>
        <dbReference type="Proteomes" id="UP000285864"/>
    </source>
</evidence>
<keyword evidence="9" id="KW-1185">Reference proteome</keyword>
<evidence type="ECO:0000256" key="5">
    <source>
        <dbReference type="ARBA" id="ARBA00023136"/>
    </source>
</evidence>
<feature type="transmembrane region" description="Helical" evidence="6">
    <location>
        <begin position="251"/>
        <end position="267"/>
    </location>
</feature>
<evidence type="ECO:0000256" key="6">
    <source>
        <dbReference type="SAM" id="Phobius"/>
    </source>
</evidence>
<dbReference type="InterPro" id="IPR000620">
    <property type="entry name" value="EamA_dom"/>
</dbReference>
<feature type="domain" description="EamA" evidence="7">
    <location>
        <begin position="153"/>
        <end position="290"/>
    </location>
</feature>
<comment type="caution">
    <text evidence="8">The sequence shown here is derived from an EMBL/GenBank/DDBJ whole genome shotgun (WGS) entry which is preliminary data.</text>
</comment>
<comment type="subcellular location">
    <subcellularLocation>
        <location evidence="1">Cell membrane</location>
        <topology evidence="1">Multi-pass membrane protein</topology>
    </subcellularLocation>
</comment>
<evidence type="ECO:0000259" key="7">
    <source>
        <dbReference type="Pfam" id="PF00892"/>
    </source>
</evidence>
<dbReference type="PANTHER" id="PTHR32322:SF18">
    <property type="entry name" value="S-ADENOSYLMETHIONINE_S-ADENOSYLHOMOCYSTEINE TRANSPORTER"/>
    <property type="match status" value="1"/>
</dbReference>
<keyword evidence="5 6" id="KW-0472">Membrane</keyword>
<dbReference type="InterPro" id="IPR050638">
    <property type="entry name" value="AA-Vitamin_Transporters"/>
</dbReference>
<sequence length="293" mass="32687">MTSSLKAKYHILAILTVAVWGTTFISTKILINNGLSPQEIFLLRFIIAYIGIWFISPRKIFSDSIKDELTMFAAGLTGGTLYFLTENTALKFTQTTNVAFIICATPLLTTGLSLLTDRNNKVSHNWLLGSIAALIGVAILIFNGSVILKLSPIGDFLTLAAALSWAFYSLIINKLSKKYRSIFITRKIFFYGTLGILPTFIIHPFSFPLEGFLRPEVFINLLFLSLLASLVCFVVWNMVLMHLGTIMSSNYLYLNPLFTTLAAFVVLNETLTIYAFIGVLLVMLGVFLSTRYK</sequence>
<feature type="transmembrane region" description="Helical" evidence="6">
    <location>
        <begin position="12"/>
        <end position="31"/>
    </location>
</feature>
<gene>
    <name evidence="8" type="ORF">DWY20_13185</name>
</gene>
<proteinExistence type="predicted"/>